<keyword evidence="3" id="KW-1185">Reference proteome</keyword>
<keyword evidence="2" id="KW-0808">Transferase</keyword>
<organism evidence="2 3">
    <name type="scientific">Allopusillimonas soli</name>
    <dbReference type="NCBI Taxonomy" id="659016"/>
    <lineage>
        <taxon>Bacteria</taxon>
        <taxon>Pseudomonadati</taxon>
        <taxon>Pseudomonadota</taxon>
        <taxon>Betaproteobacteria</taxon>
        <taxon>Burkholderiales</taxon>
        <taxon>Alcaligenaceae</taxon>
        <taxon>Allopusillimonas</taxon>
    </lineage>
</organism>
<comment type="caution">
    <text evidence="2">The sequence shown here is derived from an EMBL/GenBank/DDBJ whole genome shotgun (WGS) entry which is preliminary data.</text>
</comment>
<dbReference type="CDD" id="cd03808">
    <property type="entry name" value="GT4_CapM-like"/>
    <property type="match status" value="1"/>
</dbReference>
<protein>
    <submittedName>
        <fullName evidence="2">Glycosyltransferase family 4 protein</fullName>
    </submittedName>
</protein>
<dbReference type="Proteomes" id="UP000580517">
    <property type="component" value="Unassembled WGS sequence"/>
</dbReference>
<name>A0A853FDJ0_9BURK</name>
<dbReference type="AlphaFoldDB" id="A0A853FDJ0"/>
<accession>A0A853FDJ0</accession>
<dbReference type="InterPro" id="IPR028098">
    <property type="entry name" value="Glyco_trans_4-like_N"/>
</dbReference>
<dbReference type="Gene3D" id="3.40.50.2000">
    <property type="entry name" value="Glycogen Phosphorylase B"/>
    <property type="match status" value="2"/>
</dbReference>
<feature type="domain" description="Glycosyltransferase subfamily 4-like N-terminal" evidence="1">
    <location>
        <begin position="27"/>
        <end position="149"/>
    </location>
</feature>
<dbReference type="SUPFAM" id="SSF53756">
    <property type="entry name" value="UDP-Glycosyltransferase/glycogen phosphorylase"/>
    <property type="match status" value="1"/>
</dbReference>
<dbReference type="PANTHER" id="PTHR12526:SF630">
    <property type="entry name" value="GLYCOSYLTRANSFERASE"/>
    <property type="match status" value="1"/>
</dbReference>
<reference evidence="2 3" key="1">
    <citation type="submission" date="2020-07" db="EMBL/GenBank/DDBJ databases">
        <title>Taxonomic revisions and descriptions of new bacterial species based on genomic comparisons in the high-G+C-content subgroup of the family Alcaligenaceae.</title>
        <authorList>
            <person name="Szabo A."/>
            <person name="Felfoldi T."/>
        </authorList>
    </citation>
    <scope>NUCLEOTIDE SEQUENCE [LARGE SCALE GENOMIC DNA]</scope>
    <source>
        <strain evidence="2 3">DSM 25264</strain>
    </source>
</reference>
<dbReference type="PANTHER" id="PTHR12526">
    <property type="entry name" value="GLYCOSYLTRANSFERASE"/>
    <property type="match status" value="1"/>
</dbReference>
<dbReference type="EMBL" id="JACCEW010000008">
    <property type="protein sequence ID" value="NYT38944.1"/>
    <property type="molecule type" value="Genomic_DNA"/>
</dbReference>
<gene>
    <name evidence="2" type="ORF">H0A68_18875</name>
</gene>
<dbReference type="OrthoDB" id="9775208at2"/>
<dbReference type="Pfam" id="PF13692">
    <property type="entry name" value="Glyco_trans_1_4"/>
    <property type="match status" value="1"/>
</dbReference>
<dbReference type="Pfam" id="PF13579">
    <property type="entry name" value="Glyco_trans_4_4"/>
    <property type="match status" value="1"/>
</dbReference>
<evidence type="ECO:0000313" key="2">
    <source>
        <dbReference type="EMBL" id="NYT38944.1"/>
    </source>
</evidence>
<evidence type="ECO:0000313" key="3">
    <source>
        <dbReference type="Proteomes" id="UP000580517"/>
    </source>
</evidence>
<evidence type="ECO:0000259" key="1">
    <source>
        <dbReference type="Pfam" id="PF13579"/>
    </source>
</evidence>
<dbReference type="GO" id="GO:0016757">
    <property type="term" value="F:glycosyltransferase activity"/>
    <property type="evidence" value="ECO:0007669"/>
    <property type="project" value="UniProtKB-ARBA"/>
</dbReference>
<dbReference type="RefSeq" id="WP_129971364.1">
    <property type="nucleotide sequence ID" value="NZ_JACCEW010000008.1"/>
</dbReference>
<proteinExistence type="predicted"/>
<sequence length="418" mass="45438">MTQPVLLVVTTVPETLNTILRYQPRFLAQALTDSLEVRIATSPGPGFRDVQDDEGLPVHPVAMARGMAPFRDILSILAMIRLLLRLRPAIVHSYTAKAGLICMVAAWLCRVPVRIHTFTGLVFPSSAGLRRRILMAVDRLICACATRIVPEGLGVKTDLQRHAITRKYLAPIGHGNIAGVDTHQFARGQASVTAAARGLATRFRIPERAMVFCFAGRLNRDKGIGELLQAFEVLPENCHLLIVGGLDTTAPINHDEQSLIAKHPRIHATGFMQDIRPALQLANILVLPSYREGFPNIILQAGAMSLPVIASDISGCNEVIKPGLNGWLIQPRSTSGLHAAMLAACHCPPATLAEMGARARLIVQSHFERSMHWRNMQAFYYAALPSQHLIEAPIGVSAEAAVPASLTRRPPASRLPSA</sequence>